<dbReference type="AlphaFoldDB" id="A0A512H4K5"/>
<keyword evidence="2" id="KW-0812">Transmembrane</keyword>
<dbReference type="Proteomes" id="UP000321567">
    <property type="component" value="Unassembled WGS sequence"/>
</dbReference>
<keyword evidence="2" id="KW-0472">Membrane</keyword>
<evidence type="ECO:0000256" key="1">
    <source>
        <dbReference type="SAM" id="MobiDB-lite"/>
    </source>
</evidence>
<protein>
    <recommendedName>
        <fullName evidence="5">DUF2125 domain-containing protein</fullName>
    </recommendedName>
</protein>
<dbReference type="EMBL" id="BJZO01000009">
    <property type="protein sequence ID" value="GEO80399.1"/>
    <property type="molecule type" value="Genomic_DNA"/>
</dbReference>
<comment type="caution">
    <text evidence="3">The sequence shown here is derived from an EMBL/GenBank/DDBJ whole genome shotgun (WGS) entry which is preliminary data.</text>
</comment>
<evidence type="ECO:0000256" key="2">
    <source>
        <dbReference type="SAM" id="Phobius"/>
    </source>
</evidence>
<keyword evidence="2" id="KW-1133">Transmembrane helix</keyword>
<accession>A0A512H4K5</accession>
<feature type="region of interest" description="Disordered" evidence="1">
    <location>
        <begin position="1"/>
        <end position="74"/>
    </location>
</feature>
<keyword evidence="4" id="KW-1185">Reference proteome</keyword>
<evidence type="ECO:0008006" key="5">
    <source>
        <dbReference type="Google" id="ProtNLM"/>
    </source>
</evidence>
<proteinExistence type="predicted"/>
<organism evidence="3 4">
    <name type="scientific">Pararhodospirillum oryzae</name>
    <dbReference type="NCBI Taxonomy" id="478448"/>
    <lineage>
        <taxon>Bacteria</taxon>
        <taxon>Pseudomonadati</taxon>
        <taxon>Pseudomonadota</taxon>
        <taxon>Alphaproteobacteria</taxon>
        <taxon>Rhodospirillales</taxon>
        <taxon>Rhodospirillaceae</taxon>
        <taxon>Pararhodospirillum</taxon>
    </lineage>
</organism>
<feature type="compositionally biased region" description="Low complexity" evidence="1">
    <location>
        <begin position="20"/>
        <end position="32"/>
    </location>
</feature>
<evidence type="ECO:0000313" key="4">
    <source>
        <dbReference type="Proteomes" id="UP000321567"/>
    </source>
</evidence>
<sequence length="466" mass="48941">MATRKKGSSASAPPRPSAPSPALEAAAPAAPSARKRNDPTQKAAERNPEGRPLSGRDPRFHSPDTLVRPKPRRFPTARTLGMGAAALMVVLALTHLALWFSAAAHVRKDLESWAAARQAEGYRVNYDTFAIKGFPSTVEGRITAPEITAPASAGGWTWSAETVSAHINPMSPSTMTLDGHAPQTLILPAGAGTPARRLVMTADTLTLRLDRGDEDALEEAELLVRGAGVDGLPEGPARVGTLRVHALKGALYGTAPKGSVAWSLVVDANALSPPPRLPLGLGPTIERAALELRVFGPVPPGPLAQALPQWRDAKGLVRVDGVSVDWPPLRMQGAGSFTLDKDLQPEGGLSLSTEGLFPLIDGLARVGWMRAAEASMARVVLGALVRGDSLSVPVSVRRRVLHAGPLPLFSLPGIAWDAKGPRAIGHVAPGFEIGRDGSVNRDNANPDGPDTPAFALPPLPQRQEGQ</sequence>
<feature type="transmembrane region" description="Helical" evidence="2">
    <location>
        <begin position="80"/>
        <end position="100"/>
    </location>
</feature>
<name>A0A512H4K5_9PROT</name>
<dbReference type="InterPro" id="IPR018666">
    <property type="entry name" value="DUF2125"/>
</dbReference>
<gene>
    <name evidence="3" type="ORF">ROR02_05300</name>
</gene>
<feature type="compositionally biased region" description="Basic and acidic residues" evidence="1">
    <location>
        <begin position="35"/>
        <end position="62"/>
    </location>
</feature>
<reference evidence="3 4" key="1">
    <citation type="submission" date="2019-07" db="EMBL/GenBank/DDBJ databases">
        <title>Whole genome shotgun sequence of Rhodospirillum oryzae NBRC 107573.</title>
        <authorList>
            <person name="Hosoyama A."/>
            <person name="Uohara A."/>
            <person name="Ohji S."/>
            <person name="Ichikawa N."/>
        </authorList>
    </citation>
    <scope>NUCLEOTIDE SEQUENCE [LARGE SCALE GENOMIC DNA]</scope>
    <source>
        <strain evidence="3 4">NBRC 107573</strain>
    </source>
</reference>
<dbReference type="RefSeq" id="WP_170244924.1">
    <property type="nucleotide sequence ID" value="NZ_BJZO01000009.1"/>
</dbReference>
<dbReference type="Pfam" id="PF09898">
    <property type="entry name" value="DUF2125"/>
    <property type="match status" value="1"/>
</dbReference>
<feature type="region of interest" description="Disordered" evidence="1">
    <location>
        <begin position="435"/>
        <end position="466"/>
    </location>
</feature>
<evidence type="ECO:0000313" key="3">
    <source>
        <dbReference type="EMBL" id="GEO80399.1"/>
    </source>
</evidence>